<evidence type="ECO:0000313" key="6">
    <source>
        <dbReference type="Proteomes" id="UP001054252"/>
    </source>
</evidence>
<keyword evidence="6" id="KW-1185">Reference proteome</keyword>
<name>A0AAV5LWF3_9ROSI</name>
<protein>
    <submittedName>
        <fullName evidence="5">Uncharacterized protein</fullName>
    </submittedName>
</protein>
<keyword evidence="4" id="KW-0418">Kinase</keyword>
<evidence type="ECO:0000256" key="4">
    <source>
        <dbReference type="ARBA" id="ARBA00022777"/>
    </source>
</evidence>
<dbReference type="PANTHER" id="PTHR31756:SF3">
    <property type="entry name" value="PYRUVATE, PHOSPHATE DIKINASE REGULATORY PROTEIN 1, CHLOROPLASTIC"/>
    <property type="match status" value="1"/>
</dbReference>
<dbReference type="EMBL" id="BPVZ01000152">
    <property type="protein sequence ID" value="GKV41731.1"/>
    <property type="molecule type" value="Genomic_DNA"/>
</dbReference>
<comment type="caution">
    <text evidence="5">The sequence shown here is derived from an EMBL/GenBank/DDBJ whole genome shotgun (WGS) entry which is preliminary data.</text>
</comment>
<dbReference type="InterPro" id="IPR005177">
    <property type="entry name" value="Kinase-pyrophosphorylase"/>
</dbReference>
<dbReference type="GO" id="GO:0005524">
    <property type="term" value="F:ATP binding"/>
    <property type="evidence" value="ECO:0007669"/>
    <property type="project" value="InterPro"/>
</dbReference>
<reference evidence="5 6" key="1">
    <citation type="journal article" date="2021" name="Commun. Biol.">
        <title>The genome of Shorea leprosula (Dipterocarpaceae) highlights the ecological relevance of drought in aseasonal tropical rainforests.</title>
        <authorList>
            <person name="Ng K.K.S."/>
            <person name="Kobayashi M.J."/>
            <person name="Fawcett J.A."/>
            <person name="Hatakeyama M."/>
            <person name="Paape T."/>
            <person name="Ng C.H."/>
            <person name="Ang C.C."/>
            <person name="Tnah L.H."/>
            <person name="Lee C.T."/>
            <person name="Nishiyama T."/>
            <person name="Sese J."/>
            <person name="O'Brien M.J."/>
            <person name="Copetti D."/>
            <person name="Mohd Noor M.I."/>
            <person name="Ong R.C."/>
            <person name="Putra M."/>
            <person name="Sireger I.Z."/>
            <person name="Indrioko S."/>
            <person name="Kosugi Y."/>
            <person name="Izuno A."/>
            <person name="Isagi Y."/>
            <person name="Lee S.L."/>
            <person name="Shimizu K.K."/>
        </authorList>
    </citation>
    <scope>NUCLEOTIDE SEQUENCE [LARGE SCALE GENOMIC DNA]</scope>
    <source>
        <strain evidence="5">214</strain>
    </source>
</reference>
<gene>
    <name evidence="5" type="ORF">SLEP1_g49228</name>
</gene>
<keyword evidence="2" id="KW-0808">Transferase</keyword>
<proteinExistence type="predicted"/>
<organism evidence="5 6">
    <name type="scientific">Rubroshorea leprosula</name>
    <dbReference type="NCBI Taxonomy" id="152421"/>
    <lineage>
        <taxon>Eukaryota</taxon>
        <taxon>Viridiplantae</taxon>
        <taxon>Streptophyta</taxon>
        <taxon>Embryophyta</taxon>
        <taxon>Tracheophyta</taxon>
        <taxon>Spermatophyta</taxon>
        <taxon>Magnoliopsida</taxon>
        <taxon>eudicotyledons</taxon>
        <taxon>Gunneridae</taxon>
        <taxon>Pentapetalae</taxon>
        <taxon>rosids</taxon>
        <taxon>malvids</taxon>
        <taxon>Malvales</taxon>
        <taxon>Dipterocarpaceae</taxon>
        <taxon>Rubroshorea</taxon>
    </lineage>
</organism>
<evidence type="ECO:0000313" key="5">
    <source>
        <dbReference type="EMBL" id="GKV41731.1"/>
    </source>
</evidence>
<dbReference type="AlphaFoldDB" id="A0AAV5LWF3"/>
<dbReference type="Proteomes" id="UP001054252">
    <property type="component" value="Unassembled WGS sequence"/>
</dbReference>
<dbReference type="PANTHER" id="PTHR31756">
    <property type="entry name" value="PYRUVATE, PHOSPHATE DIKINASE REGULATORY PROTEIN 1, CHLOROPLASTIC"/>
    <property type="match status" value="1"/>
</dbReference>
<sequence length="63" mass="6875">MDYYKHVVEGIDDDGGAYATAEKSIYLVSGGTSWTAKHSLNAALAQLEHCLVDRGCPVNTHFF</sequence>
<accession>A0AAV5LWF3</accession>
<keyword evidence="1" id="KW-0723">Serine/threonine-protein kinase</keyword>
<evidence type="ECO:0000256" key="1">
    <source>
        <dbReference type="ARBA" id="ARBA00022527"/>
    </source>
</evidence>
<evidence type="ECO:0000256" key="3">
    <source>
        <dbReference type="ARBA" id="ARBA00022741"/>
    </source>
</evidence>
<keyword evidence="3" id="KW-0547">Nucleotide-binding</keyword>
<dbReference type="GO" id="GO:0004674">
    <property type="term" value="F:protein serine/threonine kinase activity"/>
    <property type="evidence" value="ECO:0007669"/>
    <property type="project" value="UniProtKB-KW"/>
</dbReference>
<evidence type="ECO:0000256" key="2">
    <source>
        <dbReference type="ARBA" id="ARBA00022679"/>
    </source>
</evidence>